<sequence>MIETANKEDLFTYTEKKLSSHFQNSGEFNRFFKVMYDYYSNKLNVFIKVEDKEVYESKLFQSAKSQFFNGYYIVREFLADENTNLPDEWLSQPEGFITEEIPGIIKSAAGNNFEEVILSEDMHNLILWAVTRYEDLHALLKQTAFDIVCLGAKQAILDERDNKGIPKPQTAIPGLLGDFDDFMFLTPQHYFQAEVKTDETEIWSLNWWSSLAKEDSKAGEVTLIKIPGENNVQYALNLYLTKEIDEHERERILALLLMTLMDKNDIPRNDIMVRFAVVEDFYILVQE</sequence>
<dbReference type="RefSeq" id="WP_272436093.1">
    <property type="nucleotide sequence ID" value="NZ_JAMQKB010000005.1"/>
</dbReference>
<evidence type="ECO:0000313" key="1">
    <source>
        <dbReference type="EMBL" id="MDC3424288.1"/>
    </source>
</evidence>
<accession>A0A9X3WSZ5</accession>
<gene>
    <name evidence="1" type="ORF">NC797_07170</name>
</gene>
<organism evidence="1 2">
    <name type="scientific">Terrihalobacillus insolitus</name>
    <dbReference type="NCBI Taxonomy" id="2950438"/>
    <lineage>
        <taxon>Bacteria</taxon>
        <taxon>Bacillati</taxon>
        <taxon>Bacillota</taxon>
        <taxon>Bacilli</taxon>
        <taxon>Bacillales</taxon>
        <taxon>Bacillaceae</taxon>
        <taxon>Terrihalobacillus</taxon>
    </lineage>
</organism>
<dbReference type="EMBL" id="JAMQKB010000005">
    <property type="protein sequence ID" value="MDC3424288.1"/>
    <property type="molecule type" value="Genomic_DNA"/>
</dbReference>
<name>A0A9X3WSZ5_9BACI</name>
<keyword evidence="2" id="KW-1185">Reference proteome</keyword>
<comment type="caution">
    <text evidence="1">The sequence shown here is derived from an EMBL/GenBank/DDBJ whole genome shotgun (WGS) entry which is preliminary data.</text>
</comment>
<dbReference type="AlphaFoldDB" id="A0A9X3WSZ5"/>
<proteinExistence type="predicted"/>
<reference evidence="1" key="1">
    <citation type="submission" date="2022-06" db="EMBL/GenBank/DDBJ databases">
        <title>Aquibacillus sp. a new bacterium isolated from soil saline samples.</title>
        <authorList>
            <person name="Galisteo C."/>
            <person name="De La Haba R."/>
            <person name="Sanchez-Porro C."/>
            <person name="Ventosa A."/>
        </authorList>
    </citation>
    <scope>NUCLEOTIDE SEQUENCE</scope>
    <source>
        <strain evidence="1">3ASR75-11</strain>
    </source>
</reference>
<evidence type="ECO:0000313" key="2">
    <source>
        <dbReference type="Proteomes" id="UP001145050"/>
    </source>
</evidence>
<dbReference type="Proteomes" id="UP001145050">
    <property type="component" value="Unassembled WGS sequence"/>
</dbReference>
<protein>
    <submittedName>
        <fullName evidence="1">Uncharacterized protein</fullName>
    </submittedName>
</protein>